<feature type="domain" description="Putative type VI secretion system Rhs element associated Vgr" evidence="4">
    <location>
        <begin position="154"/>
        <end position="261"/>
    </location>
</feature>
<dbReference type="InterPro" id="IPR037026">
    <property type="entry name" value="Vgr_OB-fold_dom_sf"/>
</dbReference>
<name>A0A1G6GXS7_9GAMM</name>
<feature type="compositionally biased region" description="Basic and acidic residues" evidence="1">
    <location>
        <begin position="196"/>
        <end position="205"/>
    </location>
</feature>
<dbReference type="AlphaFoldDB" id="A0A1G6GXS7"/>
<evidence type="ECO:0000259" key="2">
    <source>
        <dbReference type="Pfam" id="PF04717"/>
    </source>
</evidence>
<evidence type="ECO:0000313" key="6">
    <source>
        <dbReference type="Proteomes" id="UP000242501"/>
    </source>
</evidence>
<dbReference type="InterPro" id="IPR028244">
    <property type="entry name" value="T6SS_Rhs_Vgr_dom"/>
</dbReference>
<dbReference type="Gene3D" id="2.40.50.230">
    <property type="entry name" value="Gp5 N-terminal domain"/>
    <property type="match status" value="1"/>
</dbReference>
<dbReference type="Proteomes" id="UP000242501">
    <property type="component" value="Unassembled WGS sequence"/>
</dbReference>
<dbReference type="Pfam" id="PF10106">
    <property type="entry name" value="DUF2345"/>
    <property type="match status" value="1"/>
</dbReference>
<dbReference type="RefSeq" id="WP_143230102.1">
    <property type="nucleotide sequence ID" value="NZ_FMYL01000003.1"/>
</dbReference>
<feature type="domain" description="Gp5/Type VI secretion system Vgr protein OB-fold" evidence="2">
    <location>
        <begin position="78"/>
        <end position="126"/>
    </location>
</feature>
<proteinExistence type="predicted"/>
<protein>
    <submittedName>
        <fullName evidence="5">Type VI secretion system secreted protein VgrG</fullName>
    </submittedName>
</protein>
<evidence type="ECO:0000259" key="3">
    <source>
        <dbReference type="Pfam" id="PF10106"/>
    </source>
</evidence>
<feature type="domain" description="DUF2345" evidence="3">
    <location>
        <begin position="284"/>
        <end position="428"/>
    </location>
</feature>
<gene>
    <name evidence="5" type="ORF">SAMN05421733_1031</name>
</gene>
<dbReference type="OrthoDB" id="9762420at2"/>
<evidence type="ECO:0000259" key="4">
    <source>
        <dbReference type="Pfam" id="PF13296"/>
    </source>
</evidence>
<dbReference type="STRING" id="1219383.SAMN05421733_1031"/>
<dbReference type="SUPFAM" id="SSF69255">
    <property type="entry name" value="gp5 N-terminal domain-like"/>
    <property type="match status" value="1"/>
</dbReference>
<sequence length="522" mass="57222">KQDERQANHLILQRRHVAIIPEYHPKQHKPVVHPQRAKVVGPSGEEIHVDAWGRIKVRFLFTRAEDHSHDSGAGSNDNDTDSAWVDVLTPWAGEGYGMRLHPRIDEMVVIDFFDGDIDRPFVLGRIHEGQRHPAQFDQVGQLPETKVLSGIKTKEYKGTGYNQLRFNDTTGQISSQLHSSHGASQLNLGKLSHPKKSADSAERGEGFELRTDQWGALRAGQGLLISTYAQSQATGQHLESSAAKQQLNNSCDNSQVLSEVAKNQQTDPIQSVEQLKAFAAHLEQDIAKFNQALLLLSSPDGIGLSTAQDIHLCANGQINQTAGSSINVSTQSDFIAHAHGKISALAIQGGIKAVSAKEKIEIAAHNNAISVLARLGIDIQSTEDKIILRSKKGIELYGGTSSLKVDEKIELKTPAQIELKAAQHAFLKGEKAQFVLSALPITDLKPNDLVVEYLHSDGQPVQGAPFEVLFMDGTRQKGKLDEHGKAVLKNVPQGKVVIQYGEDQNDQTFKPSPNDDWFKALE</sequence>
<reference evidence="6" key="1">
    <citation type="submission" date="2016-09" db="EMBL/GenBank/DDBJ databases">
        <authorList>
            <person name="Varghese N."/>
            <person name="Submissions S."/>
        </authorList>
    </citation>
    <scope>NUCLEOTIDE SEQUENCE [LARGE SCALE GENOMIC DNA]</scope>
    <source>
        <strain evidence="6">ANC 4422</strain>
    </source>
</reference>
<organism evidence="5 6">
    <name type="scientific">Acinetobacter boissieri</name>
    <dbReference type="NCBI Taxonomy" id="1219383"/>
    <lineage>
        <taxon>Bacteria</taxon>
        <taxon>Pseudomonadati</taxon>
        <taxon>Pseudomonadota</taxon>
        <taxon>Gammaproteobacteria</taxon>
        <taxon>Moraxellales</taxon>
        <taxon>Moraxellaceae</taxon>
        <taxon>Acinetobacter</taxon>
    </lineage>
</organism>
<dbReference type="Pfam" id="PF13296">
    <property type="entry name" value="T6SS_Vgr"/>
    <property type="match status" value="1"/>
</dbReference>
<dbReference type="Pfam" id="PF04717">
    <property type="entry name" value="Phage_base_V"/>
    <property type="match status" value="1"/>
</dbReference>
<dbReference type="InterPro" id="IPR018769">
    <property type="entry name" value="VgrG2_DUF2345"/>
</dbReference>
<evidence type="ECO:0000313" key="5">
    <source>
        <dbReference type="EMBL" id="SDB86744.1"/>
    </source>
</evidence>
<keyword evidence="6" id="KW-1185">Reference proteome</keyword>
<dbReference type="EMBL" id="FMYL01000003">
    <property type="protein sequence ID" value="SDB86744.1"/>
    <property type="molecule type" value="Genomic_DNA"/>
</dbReference>
<dbReference type="InterPro" id="IPR006531">
    <property type="entry name" value="Gp5/Vgr_OB"/>
</dbReference>
<evidence type="ECO:0000256" key="1">
    <source>
        <dbReference type="SAM" id="MobiDB-lite"/>
    </source>
</evidence>
<accession>A0A1G6GXS7</accession>
<feature type="non-terminal residue" evidence="5">
    <location>
        <position position="1"/>
    </location>
</feature>
<feature type="region of interest" description="Disordered" evidence="1">
    <location>
        <begin position="185"/>
        <end position="205"/>
    </location>
</feature>